<accession>A0A2W4CH07</accession>
<dbReference type="Pfam" id="PF00107">
    <property type="entry name" value="ADH_zinc_N"/>
    <property type="match status" value="1"/>
</dbReference>
<feature type="domain" description="Enoyl reductase (ER)" evidence="3">
    <location>
        <begin position="11"/>
        <end position="321"/>
    </location>
</feature>
<comment type="caution">
    <text evidence="4">The sequence shown here is derived from an EMBL/GenBank/DDBJ whole genome shotgun (WGS) entry which is preliminary data.</text>
</comment>
<dbReference type="InterPro" id="IPR020843">
    <property type="entry name" value="ER"/>
</dbReference>
<dbReference type="InterPro" id="IPR047618">
    <property type="entry name" value="QOR-like"/>
</dbReference>
<evidence type="ECO:0000313" key="4">
    <source>
        <dbReference type="EMBL" id="PZM12262.1"/>
    </source>
</evidence>
<dbReference type="EMBL" id="PCDP01000038">
    <property type="protein sequence ID" value="PZM12262.1"/>
    <property type="molecule type" value="Genomic_DNA"/>
</dbReference>
<dbReference type="AlphaFoldDB" id="A0A2W4CH07"/>
<dbReference type="GO" id="GO:0035925">
    <property type="term" value="F:mRNA 3'-UTR AU-rich region binding"/>
    <property type="evidence" value="ECO:0007669"/>
    <property type="project" value="TreeGrafter"/>
</dbReference>
<dbReference type="SMART" id="SM00829">
    <property type="entry name" value="PKS_ER"/>
    <property type="match status" value="1"/>
</dbReference>
<dbReference type="Pfam" id="PF08240">
    <property type="entry name" value="ADH_N"/>
    <property type="match status" value="1"/>
</dbReference>
<dbReference type="PANTHER" id="PTHR48106:SF13">
    <property type="entry name" value="QUINONE OXIDOREDUCTASE-RELATED"/>
    <property type="match status" value="1"/>
</dbReference>
<dbReference type="PANTHER" id="PTHR48106">
    <property type="entry name" value="QUINONE OXIDOREDUCTASE PIG3-RELATED"/>
    <property type="match status" value="1"/>
</dbReference>
<dbReference type="CDD" id="cd05286">
    <property type="entry name" value="QOR2"/>
    <property type="match status" value="1"/>
</dbReference>
<keyword evidence="1" id="KW-0521">NADP</keyword>
<dbReference type="SUPFAM" id="SSF50129">
    <property type="entry name" value="GroES-like"/>
    <property type="match status" value="1"/>
</dbReference>
<dbReference type="GO" id="GO:0070402">
    <property type="term" value="F:NADPH binding"/>
    <property type="evidence" value="ECO:0007669"/>
    <property type="project" value="TreeGrafter"/>
</dbReference>
<reference evidence="4 5" key="1">
    <citation type="journal article" date="2018" name="Sci. Rep.">
        <title>Rhizobium tumorigenes sp. nov., a novel plant tumorigenic bacterium isolated from cane gall tumors on thornless blackberry.</title>
        <authorList>
            <person name="Kuzmanovi N."/>
            <person name="Smalla K."/>
            <person name="Gronow S."/>
            <person name="PuBawska J."/>
        </authorList>
    </citation>
    <scope>NUCLEOTIDE SEQUENCE [LARGE SCALE GENOMIC DNA]</scope>
    <source>
        <strain evidence="4 5">CCBAU 85046</strain>
    </source>
</reference>
<dbReference type="InterPro" id="IPR013154">
    <property type="entry name" value="ADH-like_N"/>
</dbReference>
<evidence type="ECO:0000313" key="5">
    <source>
        <dbReference type="Proteomes" id="UP000248925"/>
    </source>
</evidence>
<organism evidence="4 5">
    <name type="scientific">Rhizobium tubonense</name>
    <dbReference type="NCBI Taxonomy" id="484088"/>
    <lineage>
        <taxon>Bacteria</taxon>
        <taxon>Pseudomonadati</taxon>
        <taxon>Pseudomonadota</taxon>
        <taxon>Alphaproteobacteria</taxon>
        <taxon>Hyphomicrobiales</taxon>
        <taxon>Rhizobiaceae</taxon>
        <taxon>Rhizobium/Agrobacterium group</taxon>
        <taxon>Rhizobium</taxon>
    </lineage>
</organism>
<dbReference type="OrthoDB" id="9805883at2"/>
<dbReference type="SUPFAM" id="SSF51735">
    <property type="entry name" value="NAD(P)-binding Rossmann-fold domains"/>
    <property type="match status" value="1"/>
</dbReference>
<dbReference type="Gene3D" id="3.90.180.10">
    <property type="entry name" value="Medium-chain alcohol dehydrogenases, catalytic domain"/>
    <property type="match status" value="1"/>
</dbReference>
<dbReference type="Proteomes" id="UP000248925">
    <property type="component" value="Unassembled WGS sequence"/>
</dbReference>
<protein>
    <submittedName>
        <fullName evidence="4">Alcohol dehydrogenase</fullName>
    </submittedName>
</protein>
<dbReference type="RefSeq" id="WP_111161875.1">
    <property type="nucleotide sequence ID" value="NZ_PCDP01000038.1"/>
</dbReference>
<dbReference type="GO" id="GO:0003960">
    <property type="term" value="F:quinone reductase (NADPH) activity"/>
    <property type="evidence" value="ECO:0007669"/>
    <property type="project" value="InterPro"/>
</dbReference>
<dbReference type="Gene3D" id="3.40.50.720">
    <property type="entry name" value="NAD(P)-binding Rossmann-like Domain"/>
    <property type="match status" value="1"/>
</dbReference>
<dbReference type="InterPro" id="IPR036291">
    <property type="entry name" value="NAD(P)-bd_dom_sf"/>
</dbReference>
<dbReference type="InterPro" id="IPR011032">
    <property type="entry name" value="GroES-like_sf"/>
</dbReference>
<dbReference type="InterPro" id="IPR013149">
    <property type="entry name" value="ADH-like_C"/>
</dbReference>
<gene>
    <name evidence="4" type="ORF">CPY51_19435</name>
</gene>
<proteinExistence type="predicted"/>
<keyword evidence="5" id="KW-1185">Reference proteome</keyword>
<evidence type="ECO:0000259" key="3">
    <source>
        <dbReference type="SMART" id="SM00829"/>
    </source>
</evidence>
<name>A0A2W4CH07_9HYPH</name>
<dbReference type="GO" id="GO:0005829">
    <property type="term" value="C:cytosol"/>
    <property type="evidence" value="ECO:0007669"/>
    <property type="project" value="TreeGrafter"/>
</dbReference>
<keyword evidence="2" id="KW-0560">Oxidoreductase</keyword>
<sequence length="324" mass="33858">MPIAIILAAPGGPEMLKLETIAEVAPGTGEVRIRQSTIGVNFVDIYYRQGLYPRQPGQNILGLEGAGVVEAVGPDVYDLQVGDRVAYTGRPLGGYAETRTLPASRLVKLPDGVSERVAGSSMLRGLTAHMLLHKTYPLQAGDWVLVHAAAGGVGQLATRWARRLGAHVIGTVGSPAKAAIALEAGAEEVLLHTSEDWMEETRRIADGKGVHLAIDGIGGAMLAKTLTTVRPFGIAASLGQPAGPIPPIRVEELSARTIGLARPSVLAYANDPELYRRGASALLAELQDGLINPIGAEYPLAEAAKAHTDLEAGRTTGSVILTVG</sequence>
<evidence type="ECO:0000256" key="2">
    <source>
        <dbReference type="ARBA" id="ARBA00023002"/>
    </source>
</evidence>
<evidence type="ECO:0000256" key="1">
    <source>
        <dbReference type="ARBA" id="ARBA00022857"/>
    </source>
</evidence>